<accession>A0A942TCT3</accession>
<gene>
    <name evidence="2" type="primary">sspN</name>
    <name evidence="4" type="ORF">KHA97_03325</name>
</gene>
<comment type="subcellular location">
    <subcellularLocation>
        <location evidence="2">Spore core</location>
    </subcellularLocation>
</comment>
<sequence length="47" mass="5130">MSNPKRGQENFTPDHLGEKPVAVDANKGKKMADKSGQHPNIIQTKGE</sequence>
<evidence type="ECO:0000313" key="5">
    <source>
        <dbReference type="Proteomes" id="UP000681414"/>
    </source>
</evidence>
<evidence type="ECO:0000256" key="1">
    <source>
        <dbReference type="ARBA" id="ARBA00022969"/>
    </source>
</evidence>
<dbReference type="NCBIfam" id="NF006904">
    <property type="entry name" value="PRK09398.1"/>
    <property type="match status" value="1"/>
</dbReference>
<dbReference type="HAMAP" id="MF_01505">
    <property type="entry name" value="SspN"/>
    <property type="match status" value="1"/>
</dbReference>
<dbReference type="EMBL" id="JAGYPG010000001">
    <property type="protein sequence ID" value="MBS4194109.1"/>
    <property type="molecule type" value="Genomic_DNA"/>
</dbReference>
<dbReference type="GO" id="GO:0030436">
    <property type="term" value="P:asexual sporulation"/>
    <property type="evidence" value="ECO:0007669"/>
    <property type="project" value="UniProtKB-UniRule"/>
</dbReference>
<feature type="compositionally biased region" description="Polar residues" evidence="3">
    <location>
        <begin position="1"/>
        <end position="11"/>
    </location>
</feature>
<dbReference type="GO" id="GO:0042601">
    <property type="term" value="C:endospore-forming forespore"/>
    <property type="evidence" value="ECO:0007669"/>
    <property type="project" value="InterPro"/>
</dbReference>
<name>A0A942TCT3_9BACI</name>
<evidence type="ECO:0000256" key="2">
    <source>
        <dbReference type="HAMAP-Rule" id="MF_01505"/>
    </source>
</evidence>
<dbReference type="Pfam" id="PF08177">
    <property type="entry name" value="SspN"/>
    <property type="match status" value="1"/>
</dbReference>
<comment type="caution">
    <text evidence="4">The sequence shown here is derived from an EMBL/GenBank/DDBJ whole genome shotgun (WGS) entry which is preliminary data.</text>
</comment>
<comment type="similarity">
    <text evidence="2">Belongs to the SspN family.</text>
</comment>
<dbReference type="InterPro" id="IPR012612">
    <property type="entry name" value="SASP_SspN"/>
</dbReference>
<dbReference type="AlphaFoldDB" id="A0A942TCT3"/>
<keyword evidence="1 2" id="KW-0749">Sporulation</keyword>
<evidence type="ECO:0000256" key="3">
    <source>
        <dbReference type="SAM" id="MobiDB-lite"/>
    </source>
</evidence>
<dbReference type="GO" id="GO:0030435">
    <property type="term" value="P:sporulation resulting in formation of a cellular spore"/>
    <property type="evidence" value="ECO:0007669"/>
    <property type="project" value="UniProtKB-KW"/>
</dbReference>
<keyword evidence="5" id="KW-1185">Reference proteome</keyword>
<feature type="region of interest" description="Disordered" evidence="3">
    <location>
        <begin position="1"/>
        <end position="47"/>
    </location>
</feature>
<comment type="induction">
    <text evidence="2">Expressed only in the forespore compartment of sporulating cells.</text>
</comment>
<protein>
    <recommendedName>
        <fullName evidence="2">Small, acid-soluble spore protein N</fullName>
        <shortName evidence="2">SASP N</shortName>
    </recommendedName>
</protein>
<feature type="compositionally biased region" description="Polar residues" evidence="3">
    <location>
        <begin position="37"/>
        <end position="47"/>
    </location>
</feature>
<proteinExistence type="evidence at transcript level"/>
<evidence type="ECO:0000313" key="4">
    <source>
        <dbReference type="EMBL" id="MBS4194109.1"/>
    </source>
</evidence>
<dbReference type="RefSeq" id="WP_213123325.1">
    <property type="nucleotide sequence ID" value="NZ_JAGYPG010000001.1"/>
</dbReference>
<dbReference type="Proteomes" id="UP000681414">
    <property type="component" value="Unassembled WGS sequence"/>
</dbReference>
<reference evidence="4 5" key="1">
    <citation type="submission" date="2021-05" db="EMBL/GenBank/DDBJ databases">
        <title>Novel Bacillus species.</title>
        <authorList>
            <person name="Liu G."/>
        </authorList>
    </citation>
    <scope>NUCLEOTIDE SEQUENCE [LARGE SCALE GENOMIC DNA]</scope>
    <source>
        <strain evidence="5">FJAT-49780</strain>
    </source>
</reference>
<feature type="compositionally biased region" description="Basic and acidic residues" evidence="3">
    <location>
        <begin position="26"/>
        <end position="36"/>
    </location>
</feature>
<organism evidence="4 5">
    <name type="scientific">Lederbergia citri</name>
    <dbReference type="NCBI Taxonomy" id="2833580"/>
    <lineage>
        <taxon>Bacteria</taxon>
        <taxon>Bacillati</taxon>
        <taxon>Bacillota</taxon>
        <taxon>Bacilli</taxon>
        <taxon>Bacillales</taxon>
        <taxon>Bacillaceae</taxon>
        <taxon>Lederbergia</taxon>
    </lineage>
</organism>